<keyword evidence="3" id="KW-0804">Transcription</keyword>
<organism evidence="6 7">
    <name type="scientific">Ramlibacter henchirensis</name>
    <dbReference type="NCBI Taxonomy" id="204072"/>
    <lineage>
        <taxon>Bacteria</taxon>
        <taxon>Pseudomonadati</taxon>
        <taxon>Pseudomonadota</taxon>
        <taxon>Betaproteobacteria</taxon>
        <taxon>Burkholderiales</taxon>
        <taxon>Comamonadaceae</taxon>
        <taxon>Ramlibacter</taxon>
    </lineage>
</organism>
<gene>
    <name evidence="6" type="ORF">EZ313_19205</name>
</gene>
<feature type="domain" description="HTH iclR-type" evidence="4">
    <location>
        <begin position="19"/>
        <end position="81"/>
    </location>
</feature>
<dbReference type="OrthoDB" id="8524622at2"/>
<dbReference type="InterPro" id="IPR014757">
    <property type="entry name" value="Tscrpt_reg_IclR_C"/>
</dbReference>
<keyword evidence="2" id="KW-0238">DNA-binding</keyword>
<dbReference type="GO" id="GO:0045892">
    <property type="term" value="P:negative regulation of DNA-templated transcription"/>
    <property type="evidence" value="ECO:0007669"/>
    <property type="project" value="TreeGrafter"/>
</dbReference>
<dbReference type="PROSITE" id="PS51077">
    <property type="entry name" value="HTH_ICLR"/>
    <property type="match status" value="1"/>
</dbReference>
<name>A0A4Z0BMP8_9BURK</name>
<evidence type="ECO:0000259" key="4">
    <source>
        <dbReference type="PROSITE" id="PS51077"/>
    </source>
</evidence>
<dbReference type="InterPro" id="IPR036388">
    <property type="entry name" value="WH-like_DNA-bd_sf"/>
</dbReference>
<reference evidence="6 7" key="1">
    <citation type="submission" date="2019-03" db="EMBL/GenBank/DDBJ databases">
        <title>Ramlibacter henchirensis DSM 14656, whole genome shotgun sequence.</title>
        <authorList>
            <person name="Zhang X."/>
            <person name="Feng G."/>
            <person name="Zhu H."/>
        </authorList>
    </citation>
    <scope>NUCLEOTIDE SEQUENCE [LARGE SCALE GENOMIC DNA]</scope>
    <source>
        <strain evidence="6 7">DSM 14656</strain>
    </source>
</reference>
<dbReference type="PANTHER" id="PTHR30136">
    <property type="entry name" value="HELIX-TURN-HELIX TRANSCRIPTIONAL REGULATOR, ICLR FAMILY"/>
    <property type="match status" value="1"/>
</dbReference>
<dbReference type="GO" id="GO:0003700">
    <property type="term" value="F:DNA-binding transcription factor activity"/>
    <property type="evidence" value="ECO:0007669"/>
    <property type="project" value="TreeGrafter"/>
</dbReference>
<dbReference type="Gene3D" id="3.30.450.40">
    <property type="match status" value="1"/>
</dbReference>
<evidence type="ECO:0000259" key="5">
    <source>
        <dbReference type="PROSITE" id="PS51078"/>
    </source>
</evidence>
<dbReference type="SUPFAM" id="SSF46785">
    <property type="entry name" value="Winged helix' DNA-binding domain"/>
    <property type="match status" value="1"/>
</dbReference>
<dbReference type="InterPro" id="IPR029016">
    <property type="entry name" value="GAF-like_dom_sf"/>
</dbReference>
<keyword evidence="7" id="KW-1185">Reference proteome</keyword>
<dbReference type="PROSITE" id="PS51078">
    <property type="entry name" value="ICLR_ED"/>
    <property type="match status" value="1"/>
</dbReference>
<dbReference type="Proteomes" id="UP000298180">
    <property type="component" value="Unassembled WGS sequence"/>
</dbReference>
<dbReference type="Gene3D" id="1.10.10.10">
    <property type="entry name" value="Winged helix-like DNA-binding domain superfamily/Winged helix DNA-binding domain"/>
    <property type="match status" value="1"/>
</dbReference>
<protein>
    <submittedName>
        <fullName evidence="6">IclR family transcriptional regulator</fullName>
    </submittedName>
</protein>
<dbReference type="Pfam" id="PF09339">
    <property type="entry name" value="HTH_IclR"/>
    <property type="match status" value="1"/>
</dbReference>
<dbReference type="PANTHER" id="PTHR30136:SF8">
    <property type="entry name" value="TRANSCRIPTIONAL REGULATORY PROTEIN"/>
    <property type="match status" value="1"/>
</dbReference>
<dbReference type="InterPro" id="IPR036390">
    <property type="entry name" value="WH_DNA-bd_sf"/>
</dbReference>
<dbReference type="InterPro" id="IPR050707">
    <property type="entry name" value="HTH_MetabolicPath_Reg"/>
</dbReference>
<comment type="caution">
    <text evidence="6">The sequence shown here is derived from an EMBL/GenBank/DDBJ whole genome shotgun (WGS) entry which is preliminary data.</text>
</comment>
<evidence type="ECO:0000256" key="2">
    <source>
        <dbReference type="ARBA" id="ARBA00023125"/>
    </source>
</evidence>
<evidence type="ECO:0000313" key="6">
    <source>
        <dbReference type="EMBL" id="TFZ00586.1"/>
    </source>
</evidence>
<keyword evidence="1" id="KW-0805">Transcription regulation</keyword>
<accession>A0A4Z0BMP8</accession>
<dbReference type="SUPFAM" id="SSF55781">
    <property type="entry name" value="GAF domain-like"/>
    <property type="match status" value="1"/>
</dbReference>
<dbReference type="SMART" id="SM00346">
    <property type="entry name" value="HTH_ICLR"/>
    <property type="match status" value="1"/>
</dbReference>
<dbReference type="InterPro" id="IPR005471">
    <property type="entry name" value="Tscrpt_reg_IclR_N"/>
</dbReference>
<evidence type="ECO:0000313" key="7">
    <source>
        <dbReference type="Proteomes" id="UP000298180"/>
    </source>
</evidence>
<feature type="domain" description="IclR-ED" evidence="5">
    <location>
        <begin position="82"/>
        <end position="269"/>
    </location>
</feature>
<dbReference type="Pfam" id="PF01614">
    <property type="entry name" value="IclR_C"/>
    <property type="match status" value="1"/>
</dbReference>
<evidence type="ECO:0000256" key="3">
    <source>
        <dbReference type="ARBA" id="ARBA00023163"/>
    </source>
</evidence>
<dbReference type="GO" id="GO:0003677">
    <property type="term" value="F:DNA binding"/>
    <property type="evidence" value="ECO:0007669"/>
    <property type="project" value="UniProtKB-KW"/>
</dbReference>
<proteinExistence type="predicted"/>
<dbReference type="AlphaFoldDB" id="A0A4Z0BMP8"/>
<dbReference type="EMBL" id="SMLM01000003">
    <property type="protein sequence ID" value="TFZ00586.1"/>
    <property type="molecule type" value="Genomic_DNA"/>
</dbReference>
<sequence>MSGEGKTVATVQAARGGGVDAVEVVGTILQALLHLPRPARLKDLEDATGIPSAKLHRYLVSMARCGLVTREEGSRRYQFGLLTYRIGQVASHEQSALSLLEPRFEAFSARLDKPELGQVVGLGQWVGHGATIVRWFESSSPLSIRMKPGVGLGITSSATAKLLAAYLPRESTEALVRQELLEQGRAANSAVEAVYAEYAAIRKAQIASSHGARRRGLNALSVPLFDHEDKVVAAVTVLGMGPQFEALPGSSAGKRLRQLGRELSALLGQGAPAKAREAA</sequence>
<evidence type="ECO:0000256" key="1">
    <source>
        <dbReference type="ARBA" id="ARBA00023015"/>
    </source>
</evidence>